<comment type="caution">
    <text evidence="2">The sequence shown here is derived from an EMBL/GenBank/DDBJ whole genome shotgun (WGS) entry which is preliminary data.</text>
</comment>
<protein>
    <submittedName>
        <fullName evidence="2">Uncharacterized protein</fullName>
    </submittedName>
</protein>
<name>A0ABD3GM82_9MARC</name>
<evidence type="ECO:0000313" key="3">
    <source>
        <dbReference type="Proteomes" id="UP001633002"/>
    </source>
</evidence>
<reference evidence="2 3" key="1">
    <citation type="submission" date="2024-09" db="EMBL/GenBank/DDBJ databases">
        <title>Chromosome-scale assembly of Riccia sorocarpa.</title>
        <authorList>
            <person name="Paukszto L."/>
        </authorList>
    </citation>
    <scope>NUCLEOTIDE SEQUENCE [LARGE SCALE GENOMIC DNA]</scope>
    <source>
        <strain evidence="2">LP-2024</strain>
        <tissue evidence="2">Aerial parts of the thallus</tissue>
    </source>
</reference>
<dbReference type="Proteomes" id="UP001633002">
    <property type="component" value="Unassembled WGS sequence"/>
</dbReference>
<keyword evidence="3" id="KW-1185">Reference proteome</keyword>
<evidence type="ECO:0000313" key="2">
    <source>
        <dbReference type="EMBL" id="KAL3679544.1"/>
    </source>
</evidence>
<evidence type="ECO:0000256" key="1">
    <source>
        <dbReference type="SAM" id="MobiDB-lite"/>
    </source>
</evidence>
<feature type="region of interest" description="Disordered" evidence="1">
    <location>
        <begin position="42"/>
        <end position="69"/>
    </location>
</feature>
<dbReference type="EMBL" id="JBJQOH010000007">
    <property type="protein sequence ID" value="KAL3679544.1"/>
    <property type="molecule type" value="Genomic_DNA"/>
</dbReference>
<dbReference type="AlphaFoldDB" id="A0ABD3GM82"/>
<accession>A0ABD3GM82</accession>
<feature type="region of interest" description="Disordered" evidence="1">
    <location>
        <begin position="1"/>
        <end position="21"/>
    </location>
</feature>
<organism evidence="2 3">
    <name type="scientific">Riccia sorocarpa</name>
    <dbReference type="NCBI Taxonomy" id="122646"/>
    <lineage>
        <taxon>Eukaryota</taxon>
        <taxon>Viridiplantae</taxon>
        <taxon>Streptophyta</taxon>
        <taxon>Embryophyta</taxon>
        <taxon>Marchantiophyta</taxon>
        <taxon>Marchantiopsida</taxon>
        <taxon>Marchantiidae</taxon>
        <taxon>Marchantiales</taxon>
        <taxon>Ricciaceae</taxon>
        <taxon>Riccia</taxon>
    </lineage>
</organism>
<gene>
    <name evidence="2" type="ORF">R1sor_022500</name>
</gene>
<proteinExistence type="predicted"/>
<sequence>MVESHEDSISPSPVLRGEERQNWGLFVGRMDLVDARLCATRSGTSRGKDTLGSCAHQAGNNPENDRSNK</sequence>